<keyword evidence="2" id="KW-1185">Reference proteome</keyword>
<evidence type="ECO:0000313" key="1">
    <source>
        <dbReference type="EMBL" id="AIF84436.1"/>
    </source>
</evidence>
<dbReference type="EMBL" id="CP007174">
    <property type="protein sequence ID" value="AIF84436.1"/>
    <property type="molecule type" value="Genomic_DNA"/>
</dbReference>
<sequence length="99" mass="11708">MRIIPSTILSVLCKKYFIFQDIEKYSVYTFTIERFVFHHPTLDTLVRHPTTYQNPFSYTGNSWDHFPGLLTSRYELVTWGDKSRKLIYAVAIIIEGTRI</sequence>
<dbReference type="KEGG" id="nev:NTE_02384"/>
<dbReference type="HOGENOM" id="CLU_2313651_0_0_2"/>
<dbReference type="STRING" id="1459636.NTE_02384"/>
<accession>A0A075MS93</accession>
<evidence type="ECO:0000313" key="2">
    <source>
        <dbReference type="Proteomes" id="UP000028194"/>
    </source>
</evidence>
<dbReference type="Proteomes" id="UP000028194">
    <property type="component" value="Chromosome"/>
</dbReference>
<dbReference type="AlphaFoldDB" id="A0A075MS93"/>
<name>A0A075MS93_9ARCH</name>
<proteinExistence type="predicted"/>
<organism evidence="1 2">
    <name type="scientific">Candidatus Nitrososphaera evergladensis SR1</name>
    <dbReference type="NCBI Taxonomy" id="1459636"/>
    <lineage>
        <taxon>Archaea</taxon>
        <taxon>Nitrososphaerota</taxon>
        <taxon>Nitrososphaeria</taxon>
        <taxon>Nitrososphaerales</taxon>
        <taxon>Nitrososphaeraceae</taxon>
        <taxon>Nitrososphaera</taxon>
    </lineage>
</organism>
<reference evidence="1 2" key="1">
    <citation type="journal article" date="2014" name="PLoS ONE">
        <title>Genome Sequence of Candidatus Nitrososphaera evergladensis from Group I.1b Enriched from Everglades Soil Reveals Novel Genomic Features of the Ammonia-Oxidizing Archaea.</title>
        <authorList>
            <person name="Zhalnina K.V."/>
            <person name="Dias R."/>
            <person name="Leonard M.T."/>
            <person name="Dorr de Quadros P."/>
            <person name="Camargo F.A."/>
            <person name="Drew J.C."/>
            <person name="Farmerie W.G."/>
            <person name="Daroub S.H."/>
            <person name="Triplett E.W."/>
        </authorList>
    </citation>
    <scope>NUCLEOTIDE SEQUENCE [LARGE SCALE GENOMIC DNA]</scope>
    <source>
        <strain evidence="1 2">SR1</strain>
    </source>
</reference>
<protein>
    <submittedName>
        <fullName evidence="1">Uncharacterized protein</fullName>
    </submittedName>
</protein>
<gene>
    <name evidence="1" type="ORF">NTE_02384</name>
</gene>